<feature type="compositionally biased region" description="Basic and acidic residues" evidence="1">
    <location>
        <begin position="48"/>
        <end position="61"/>
    </location>
</feature>
<feature type="compositionally biased region" description="Acidic residues" evidence="1">
    <location>
        <begin position="62"/>
        <end position="71"/>
    </location>
</feature>
<accession>A0A426SLA1</accession>
<evidence type="ECO:0000313" key="3">
    <source>
        <dbReference type="Proteomes" id="UP000274327"/>
    </source>
</evidence>
<feature type="region of interest" description="Disordered" evidence="1">
    <location>
        <begin position="1"/>
        <end position="86"/>
    </location>
</feature>
<dbReference type="EMBL" id="QOCI01000005">
    <property type="protein sequence ID" value="RRR18978.1"/>
    <property type="molecule type" value="Genomic_DNA"/>
</dbReference>
<gene>
    <name evidence="2" type="ORF">DS079_07575</name>
</gene>
<dbReference type="RefSeq" id="WP_126986278.1">
    <property type="nucleotide sequence ID" value="NZ_ML133854.1"/>
</dbReference>
<proteinExistence type="predicted"/>
<sequence length="86" mass="8901">MSTGSAADGEASARGRAARPVRRVVVSSVTGKPIDWEAQDAAAPAASRGEEPKVLPDRLAEDAPEPGADESNDARLSGDVPPHWGR</sequence>
<evidence type="ECO:0000256" key="1">
    <source>
        <dbReference type="SAM" id="MobiDB-lite"/>
    </source>
</evidence>
<name>A0A426SLA1_9MICO</name>
<dbReference type="AlphaFoldDB" id="A0A426SLA1"/>
<dbReference type="GeneID" id="78120881"/>
<reference evidence="2 3" key="1">
    <citation type="submission" date="2018-07" db="EMBL/GenBank/DDBJ databases">
        <title>Brachybacteriurn paraconglorneratum KCTC 9916.</title>
        <authorList>
            <person name="Li Y."/>
        </authorList>
    </citation>
    <scope>NUCLEOTIDE SEQUENCE [LARGE SCALE GENOMIC DNA]</scope>
    <source>
        <strain evidence="2 3">KCTC 9916</strain>
    </source>
</reference>
<dbReference type="Proteomes" id="UP000274327">
    <property type="component" value="Unassembled WGS sequence"/>
</dbReference>
<comment type="caution">
    <text evidence="2">The sequence shown here is derived from an EMBL/GenBank/DDBJ whole genome shotgun (WGS) entry which is preliminary data.</text>
</comment>
<protein>
    <submittedName>
        <fullName evidence="2">Uncharacterized protein</fullName>
    </submittedName>
</protein>
<keyword evidence="3" id="KW-1185">Reference proteome</keyword>
<organism evidence="2 3">
    <name type="scientific">Brachybacterium paraconglomeratum</name>
    <dbReference type="NCBI Taxonomy" id="173362"/>
    <lineage>
        <taxon>Bacteria</taxon>
        <taxon>Bacillati</taxon>
        <taxon>Actinomycetota</taxon>
        <taxon>Actinomycetes</taxon>
        <taxon>Micrococcales</taxon>
        <taxon>Dermabacteraceae</taxon>
        <taxon>Brachybacterium</taxon>
    </lineage>
</organism>
<evidence type="ECO:0000313" key="2">
    <source>
        <dbReference type="EMBL" id="RRR18978.1"/>
    </source>
</evidence>